<dbReference type="STRING" id="1499686.BN1079_01908"/>
<proteinExistence type="predicted"/>
<dbReference type="HOGENOM" id="CLU_108911_0_0_6"/>
<dbReference type="OrthoDB" id="9801735at2"/>
<protein>
    <submittedName>
        <fullName evidence="2">MaoC domain-containing protein</fullName>
    </submittedName>
</protein>
<dbReference type="Proteomes" id="UP000053902">
    <property type="component" value="Unassembled WGS sequence"/>
</dbReference>
<dbReference type="InterPro" id="IPR039375">
    <property type="entry name" value="NodN-like"/>
</dbReference>
<evidence type="ECO:0000259" key="1">
    <source>
        <dbReference type="Pfam" id="PF01575"/>
    </source>
</evidence>
<dbReference type="Gene3D" id="3.10.129.10">
    <property type="entry name" value="Hotdog Thioesterase"/>
    <property type="match status" value="1"/>
</dbReference>
<dbReference type="PANTHER" id="PTHR42993:SF1">
    <property type="entry name" value="MAOC-LIKE DEHYDRATASE DOMAIN-CONTAINING PROTEIN"/>
    <property type="match status" value="1"/>
</dbReference>
<dbReference type="RefSeq" id="WP_037023876.1">
    <property type="nucleotide sequence ID" value="NZ_CCSF01000001.1"/>
</dbReference>
<dbReference type="PANTHER" id="PTHR42993">
    <property type="entry name" value="MAOC-LIKE DEHYDRATASE DOMAIN-CONTAINING PROTEIN"/>
    <property type="match status" value="1"/>
</dbReference>
<dbReference type="CDD" id="cd03450">
    <property type="entry name" value="NodN"/>
    <property type="match status" value="1"/>
</dbReference>
<name>A0A078LTK9_9PSED</name>
<keyword evidence="3" id="KW-1185">Reference proteome</keyword>
<dbReference type="eggNOG" id="COG2030">
    <property type="taxonomic scope" value="Bacteria"/>
</dbReference>
<dbReference type="AlphaFoldDB" id="A0A078LTK9"/>
<reference evidence="2 3" key="1">
    <citation type="submission" date="2014-07" db="EMBL/GenBank/DDBJ databases">
        <authorList>
            <person name="Urmite Genomes Urmite Genomes"/>
        </authorList>
    </citation>
    <scope>NUCLEOTIDE SEQUENCE [LARGE SCALE GENOMIC DNA]</scope>
    <source>
        <strain evidence="2 3">20_BN</strain>
    </source>
</reference>
<gene>
    <name evidence="2" type="ORF">BN1079_01908</name>
</gene>
<dbReference type="InterPro" id="IPR029069">
    <property type="entry name" value="HotDog_dom_sf"/>
</dbReference>
<evidence type="ECO:0000313" key="2">
    <source>
        <dbReference type="EMBL" id="CDZ94585.1"/>
    </source>
</evidence>
<sequence length="151" mass="16774">MPQVPIAELENHIGKLLGHSPWLDIDQQRVDRFAECTGDHQFIHVDPVKAAQTPFGGTIAHGFLSLSLMPMMMEELLVVPEGTRMGVNYGLDSLRFIQPVRVGSRVRLAVTLLDAYEKNPGQWLLKARAVMEIEGVEKPAFIAETLALCIL</sequence>
<accession>A0A078LTK9</accession>
<organism evidence="2 3">
    <name type="scientific">Pseudomonas saudiphocaensis</name>
    <dbReference type="NCBI Taxonomy" id="1499686"/>
    <lineage>
        <taxon>Bacteria</taxon>
        <taxon>Pseudomonadati</taxon>
        <taxon>Pseudomonadota</taxon>
        <taxon>Gammaproteobacteria</taxon>
        <taxon>Pseudomonadales</taxon>
        <taxon>Pseudomonadaceae</taxon>
        <taxon>Pseudomonas</taxon>
    </lineage>
</organism>
<feature type="domain" description="MaoC-like" evidence="1">
    <location>
        <begin position="10"/>
        <end position="114"/>
    </location>
</feature>
<dbReference type="EMBL" id="CCSF01000001">
    <property type="protein sequence ID" value="CDZ94585.1"/>
    <property type="molecule type" value="Genomic_DNA"/>
</dbReference>
<dbReference type="SUPFAM" id="SSF54637">
    <property type="entry name" value="Thioesterase/thiol ester dehydrase-isomerase"/>
    <property type="match status" value="1"/>
</dbReference>
<dbReference type="Pfam" id="PF01575">
    <property type="entry name" value="MaoC_dehydratas"/>
    <property type="match status" value="1"/>
</dbReference>
<evidence type="ECO:0000313" key="3">
    <source>
        <dbReference type="Proteomes" id="UP000053902"/>
    </source>
</evidence>
<dbReference type="InterPro" id="IPR002539">
    <property type="entry name" value="MaoC-like_dom"/>
</dbReference>